<dbReference type="OrthoDB" id="9813892at2"/>
<feature type="domain" description="Photosynthesis system II assembly factor Ycf48/Hcf136-like" evidence="3">
    <location>
        <begin position="158"/>
        <end position="248"/>
    </location>
</feature>
<proteinExistence type="predicted"/>
<gene>
    <name evidence="4" type="ORF">C0039_19110</name>
</gene>
<keyword evidence="1" id="KW-0602">Photosynthesis</keyword>
<evidence type="ECO:0000259" key="3">
    <source>
        <dbReference type="Pfam" id="PF14870"/>
    </source>
</evidence>
<reference evidence="4 5" key="1">
    <citation type="submission" date="2018-01" db="EMBL/GenBank/DDBJ databases">
        <title>The draft genome sequence of Halioglobus lutimaris HF004.</title>
        <authorList>
            <person name="Du Z.-J."/>
            <person name="Shi M.-J."/>
        </authorList>
    </citation>
    <scope>NUCLEOTIDE SEQUENCE [LARGE SCALE GENOMIC DNA]</scope>
    <source>
        <strain evidence="4 5">HF004</strain>
    </source>
</reference>
<dbReference type="EMBL" id="PKUS01000040">
    <property type="protein sequence ID" value="PLW67015.1"/>
    <property type="molecule type" value="Genomic_DNA"/>
</dbReference>
<keyword evidence="2" id="KW-0604">Photosystem II</keyword>
<dbReference type="Gene3D" id="2.130.10.10">
    <property type="entry name" value="YVTN repeat-like/Quinoprotein amine dehydrogenase"/>
    <property type="match status" value="1"/>
</dbReference>
<name>A0A2N5WXS3_9GAMM</name>
<evidence type="ECO:0000313" key="5">
    <source>
        <dbReference type="Proteomes" id="UP000235005"/>
    </source>
</evidence>
<dbReference type="GO" id="GO:0016787">
    <property type="term" value="F:hydrolase activity"/>
    <property type="evidence" value="ECO:0007669"/>
    <property type="project" value="UniProtKB-KW"/>
</dbReference>
<dbReference type="CDD" id="cd15482">
    <property type="entry name" value="Sialidase_non-viral"/>
    <property type="match status" value="1"/>
</dbReference>
<dbReference type="PANTHER" id="PTHR47199:SF2">
    <property type="entry name" value="PHOTOSYSTEM II STABILITY_ASSEMBLY FACTOR HCF136, CHLOROPLASTIC"/>
    <property type="match status" value="1"/>
</dbReference>
<dbReference type="SUPFAM" id="SSF110296">
    <property type="entry name" value="Oligoxyloglucan reducing end-specific cellobiohydrolase"/>
    <property type="match status" value="1"/>
</dbReference>
<comment type="caution">
    <text evidence="4">The sequence shown here is derived from an EMBL/GenBank/DDBJ whole genome shotgun (WGS) entry which is preliminary data.</text>
</comment>
<dbReference type="GO" id="GO:0009523">
    <property type="term" value="C:photosystem II"/>
    <property type="evidence" value="ECO:0007669"/>
    <property type="project" value="UniProtKB-KW"/>
</dbReference>
<evidence type="ECO:0000256" key="1">
    <source>
        <dbReference type="ARBA" id="ARBA00022531"/>
    </source>
</evidence>
<keyword evidence="5" id="KW-1185">Reference proteome</keyword>
<dbReference type="RefSeq" id="WP_101518987.1">
    <property type="nucleotide sequence ID" value="NZ_PKUS01000040.1"/>
</dbReference>
<organism evidence="4 5">
    <name type="scientific">Pseudohalioglobus lutimaris</name>
    <dbReference type="NCBI Taxonomy" id="1737061"/>
    <lineage>
        <taxon>Bacteria</taxon>
        <taxon>Pseudomonadati</taxon>
        <taxon>Pseudomonadota</taxon>
        <taxon>Gammaproteobacteria</taxon>
        <taxon>Cellvibrionales</taxon>
        <taxon>Halieaceae</taxon>
        <taxon>Pseudohalioglobus</taxon>
    </lineage>
</organism>
<dbReference type="Proteomes" id="UP000235005">
    <property type="component" value="Unassembled WGS sequence"/>
</dbReference>
<dbReference type="Pfam" id="PF14870">
    <property type="entry name" value="PSII_BNR"/>
    <property type="match status" value="1"/>
</dbReference>
<dbReference type="InterPro" id="IPR028203">
    <property type="entry name" value="PSII_CF48-like_dom"/>
</dbReference>
<keyword evidence="4" id="KW-0378">Hydrolase</keyword>
<dbReference type="InterPro" id="IPR015943">
    <property type="entry name" value="WD40/YVTN_repeat-like_dom_sf"/>
</dbReference>
<evidence type="ECO:0000313" key="4">
    <source>
        <dbReference type="EMBL" id="PLW67015.1"/>
    </source>
</evidence>
<dbReference type="PANTHER" id="PTHR47199">
    <property type="entry name" value="PHOTOSYSTEM II STABILITY/ASSEMBLY FACTOR HCF136, CHLOROPLASTIC"/>
    <property type="match status" value="1"/>
</dbReference>
<sequence>MITTVIERLHRGQRNALLALLFPALIVACEAPLDLEQVEAEHARDFRRYDMLQAAAHSGEQVVVVSSVGAIVSSADGGVTWQRSELAGRPPLIDVTACPSGDFFALDAERRVWRQSAAGDWQSSSIDTAENTLSIHCAPGGRLWVSASFGTLFWAEDEMQQWNEFSLYEDLQFTAVRFLDEMNGFALGEFGMVIVSQDGGDTWEQREPIPNEFYPMAVDFLDINTGWAGGLDGVIWQTLDGGNSWQRQQSVTSAPIYNIHADEHGVFAVGGSAKLVELRDGGWQNFDGAPEVLAFMRGLDALDDGSLLVAGGGGTLAVIPLSGRDS</sequence>
<protein>
    <submittedName>
        <fullName evidence="4">Glycosyl hydrolase</fullName>
    </submittedName>
</protein>
<accession>A0A2N5WXS3</accession>
<dbReference type="AlphaFoldDB" id="A0A2N5WXS3"/>
<evidence type="ECO:0000256" key="2">
    <source>
        <dbReference type="ARBA" id="ARBA00023276"/>
    </source>
</evidence>
<dbReference type="GO" id="GO:0015979">
    <property type="term" value="P:photosynthesis"/>
    <property type="evidence" value="ECO:0007669"/>
    <property type="project" value="UniProtKB-KW"/>
</dbReference>